<evidence type="ECO:0000256" key="2">
    <source>
        <dbReference type="ARBA" id="ARBA00023242"/>
    </source>
</evidence>
<reference evidence="5 6" key="1">
    <citation type="submission" date="2019-07" db="EMBL/GenBank/DDBJ databases">
        <title>Finished genome of Venturia effusa.</title>
        <authorList>
            <person name="Young C.A."/>
            <person name="Cox M.P."/>
            <person name="Ganley A.R.D."/>
            <person name="David W.J."/>
        </authorList>
    </citation>
    <scope>NUCLEOTIDE SEQUENCE [LARGE SCALE GENOMIC DNA]</scope>
    <source>
        <strain evidence="6">albino</strain>
    </source>
</reference>
<feature type="compositionally biased region" description="Acidic residues" evidence="4">
    <location>
        <begin position="134"/>
        <end position="145"/>
    </location>
</feature>
<evidence type="ECO:0000313" key="5">
    <source>
        <dbReference type="EMBL" id="QDS71052.1"/>
    </source>
</evidence>
<evidence type="ECO:0000256" key="3">
    <source>
        <dbReference type="PROSITE-ProRule" id="PRU00810"/>
    </source>
</evidence>
<dbReference type="PROSITE" id="PS51477">
    <property type="entry name" value="PAH"/>
    <property type="match status" value="1"/>
</dbReference>
<comment type="subcellular location">
    <subcellularLocation>
        <location evidence="1 3">Nucleus</location>
    </subcellularLocation>
</comment>
<dbReference type="STRING" id="50376.A0A517L5Z4"/>
<dbReference type="GO" id="GO:0005634">
    <property type="term" value="C:nucleus"/>
    <property type="evidence" value="ECO:0007669"/>
    <property type="project" value="UniProtKB-SubCell"/>
</dbReference>
<dbReference type="Pfam" id="PF02671">
    <property type="entry name" value="PAH"/>
    <property type="match status" value="1"/>
</dbReference>
<evidence type="ECO:0000313" key="6">
    <source>
        <dbReference type="Proteomes" id="UP000316270"/>
    </source>
</evidence>
<dbReference type="AlphaFoldDB" id="A0A517L5Z4"/>
<proteinExistence type="predicted"/>
<evidence type="ECO:0000256" key="4">
    <source>
        <dbReference type="SAM" id="MobiDB-lite"/>
    </source>
</evidence>
<keyword evidence="2 3" id="KW-0539">Nucleus</keyword>
<evidence type="ECO:0000256" key="1">
    <source>
        <dbReference type="ARBA" id="ARBA00004123"/>
    </source>
</evidence>
<dbReference type="InterPro" id="IPR036600">
    <property type="entry name" value="PAH_sf"/>
</dbReference>
<evidence type="ECO:0008006" key="7">
    <source>
        <dbReference type="Google" id="ProtNLM"/>
    </source>
</evidence>
<dbReference type="InterPro" id="IPR003822">
    <property type="entry name" value="PAH"/>
</dbReference>
<dbReference type="EMBL" id="CP042189">
    <property type="protein sequence ID" value="QDS71052.1"/>
    <property type="molecule type" value="Genomic_DNA"/>
</dbReference>
<dbReference type="GO" id="GO:0006355">
    <property type="term" value="P:regulation of DNA-templated transcription"/>
    <property type="evidence" value="ECO:0007669"/>
    <property type="project" value="InterPro"/>
</dbReference>
<feature type="region of interest" description="Disordered" evidence="4">
    <location>
        <begin position="62"/>
        <end position="99"/>
    </location>
</feature>
<sequence>MTTHQKYTIASPQLPGSKSDEWATIDDQYVADMLDYNIVEKAHNFHDDLAIHTKVDSVVGYLSPEPTTTESGDSDIKIEDDDNSASRANGHRVPTTEDECMTNHAEDLRKALNATVMAEDEDEIQDTSIKQEEPVEPVESSDELEPFPNLDSPAPNNSHSSTPHPPKTLLDGCTYLEKIQTRFSSQPGVYHAFLEILKAYRATPSPSPVQQTHDLVRKLFWPHRDLIGGFEEWLPKPVVRNLALRAMAVEVRVGVLEREVWGLKRDAGSGGWEARGRDEREVGGLKGMDGMVGCENHALRERMGQLDFGEAGLRRDVEHLDNEAEVVEGENEMMEMEMEVDGCKE</sequence>
<name>A0A517L5Z4_9PEZI</name>
<dbReference type="OrthoDB" id="3853996at2759"/>
<dbReference type="Gene3D" id="1.20.1160.11">
    <property type="entry name" value="Paired amphipathic helix"/>
    <property type="match status" value="1"/>
</dbReference>
<dbReference type="Proteomes" id="UP000316270">
    <property type="component" value="Chromosome 5"/>
</dbReference>
<keyword evidence="6" id="KW-1185">Reference proteome</keyword>
<protein>
    <recommendedName>
        <fullName evidence="7">Histone deacetylase interacting domain-containing protein</fullName>
    </recommendedName>
</protein>
<dbReference type="SUPFAM" id="SSF47762">
    <property type="entry name" value="PAH2 domain"/>
    <property type="match status" value="1"/>
</dbReference>
<accession>A0A517L5Z4</accession>
<gene>
    <name evidence="5" type="ORF">FKW77_008559</name>
</gene>
<feature type="compositionally biased region" description="Low complexity" evidence="4">
    <location>
        <begin position="152"/>
        <end position="162"/>
    </location>
</feature>
<feature type="region of interest" description="Disordered" evidence="4">
    <location>
        <begin position="119"/>
        <end position="169"/>
    </location>
</feature>
<organism evidence="5 6">
    <name type="scientific">Venturia effusa</name>
    <dbReference type="NCBI Taxonomy" id="50376"/>
    <lineage>
        <taxon>Eukaryota</taxon>
        <taxon>Fungi</taxon>
        <taxon>Dikarya</taxon>
        <taxon>Ascomycota</taxon>
        <taxon>Pezizomycotina</taxon>
        <taxon>Dothideomycetes</taxon>
        <taxon>Pleosporomycetidae</taxon>
        <taxon>Venturiales</taxon>
        <taxon>Venturiaceae</taxon>
        <taxon>Venturia</taxon>
    </lineage>
</organism>